<reference evidence="6 7" key="1">
    <citation type="submission" date="2019-07" db="EMBL/GenBank/DDBJ databases">
        <title>Genome assembly of two rare yeast pathogens: Diutina rugosa and Trichomonascus ciferrii.</title>
        <authorList>
            <person name="Mixao V."/>
            <person name="Saus E."/>
            <person name="Hansen A."/>
            <person name="Lass-Flor C."/>
            <person name="Gabaldon T."/>
        </authorList>
    </citation>
    <scope>NUCLEOTIDE SEQUENCE [LARGE SCALE GENOMIC DNA]</scope>
    <source>
        <strain evidence="6 7">CBS 613</strain>
    </source>
</reference>
<accession>A0A642USQ4</accession>
<gene>
    <name evidence="6" type="ORF">DIURU_002994</name>
</gene>
<dbReference type="OMA" id="DHRVGFK"/>
<dbReference type="OrthoDB" id="2019491at2759"/>
<dbReference type="RefSeq" id="XP_034012282.1">
    <property type="nucleotide sequence ID" value="XM_034155706.1"/>
</dbReference>
<dbReference type="GO" id="GO:0005739">
    <property type="term" value="C:mitochondrion"/>
    <property type="evidence" value="ECO:0007669"/>
    <property type="project" value="UniProtKB-ARBA"/>
</dbReference>
<evidence type="ECO:0000256" key="2">
    <source>
        <dbReference type="ARBA" id="ARBA00022481"/>
    </source>
</evidence>
<dbReference type="SMART" id="SM00937">
    <property type="entry name" value="PCRF"/>
    <property type="match status" value="1"/>
</dbReference>
<keyword evidence="2" id="KW-0488">Methylation</keyword>
<dbReference type="SUPFAM" id="SSF75620">
    <property type="entry name" value="Release factor"/>
    <property type="match status" value="1"/>
</dbReference>
<name>A0A642USQ4_DIURU</name>
<organism evidence="6 7">
    <name type="scientific">Diutina rugosa</name>
    <name type="common">Yeast</name>
    <name type="synonym">Candida rugosa</name>
    <dbReference type="NCBI Taxonomy" id="5481"/>
    <lineage>
        <taxon>Eukaryota</taxon>
        <taxon>Fungi</taxon>
        <taxon>Dikarya</taxon>
        <taxon>Ascomycota</taxon>
        <taxon>Saccharomycotina</taxon>
        <taxon>Pichiomycetes</taxon>
        <taxon>Debaryomycetaceae</taxon>
        <taxon>Diutina</taxon>
    </lineage>
</organism>
<dbReference type="Gene3D" id="3.30.70.1660">
    <property type="match status" value="2"/>
</dbReference>
<dbReference type="PROSITE" id="PS00745">
    <property type="entry name" value="RF_PROK_I"/>
    <property type="match status" value="1"/>
</dbReference>
<feature type="domain" description="Prokaryotic-type class I peptide chain release factors" evidence="5">
    <location>
        <begin position="276"/>
        <end position="292"/>
    </location>
</feature>
<comment type="similarity">
    <text evidence="1">Belongs to the prokaryotic/mitochondrial release factor family.</text>
</comment>
<dbReference type="Pfam" id="PF00472">
    <property type="entry name" value="RF-1"/>
    <property type="match status" value="1"/>
</dbReference>
<dbReference type="Gene3D" id="6.10.140.1950">
    <property type="match status" value="1"/>
</dbReference>
<dbReference type="EMBL" id="SWFT01000092">
    <property type="protein sequence ID" value="KAA8902200.1"/>
    <property type="molecule type" value="Genomic_DNA"/>
</dbReference>
<evidence type="ECO:0000256" key="4">
    <source>
        <dbReference type="ARBA" id="ARBA00067174"/>
    </source>
</evidence>
<protein>
    <recommendedName>
        <fullName evidence="4">Peptide chain release factor 1, mitochondrial</fullName>
    </recommendedName>
</protein>
<sequence length="410" mass="46189">MVLAIAQVGARVARRVIPKVAYGIRWNSSAEQPVSVLDKLRQLPEVHPLLLKRADTIAAEFTEVERQMSEKFDSELAEKFSRMSAVLDHYHRYQEDMATVDELKSMIDDDSDAELKAAAEEELSQMLPRVHKSISVLQSRLLPPIKHADKPAIIELRPGVGGSEASLFTDDLMQMYINHANHHKWPYQIISKSEGSNGFTNEIILSIDSPQSYDVLRHESGVHRVQRIPATESKGRIHTSTAAVVVLPKMSAGTESSLKEDERSFAPGEVRIDTMRAGGKGGQHVNTTDSAVRLVHIPTGIMVLQQTERSQPQNKARAFAILRARLAERDRLEELQRQRQMRTDQVTTTDRSDKIRTYNYPQNRVTDHRCSFSLHDLTGCMDGSRLDEIIDHVAAYEVETRLQALIDAKT</sequence>
<dbReference type="InterPro" id="IPR045853">
    <property type="entry name" value="Pep_chain_release_fac_I_sf"/>
</dbReference>
<dbReference type="GeneID" id="54781645"/>
<keyword evidence="7" id="KW-1185">Reference proteome</keyword>
<dbReference type="GO" id="GO:0003747">
    <property type="term" value="F:translation release factor activity"/>
    <property type="evidence" value="ECO:0007669"/>
    <property type="project" value="InterPro"/>
</dbReference>
<dbReference type="Gene3D" id="3.30.160.20">
    <property type="match status" value="1"/>
</dbReference>
<dbReference type="Pfam" id="PF03462">
    <property type="entry name" value="PCRF"/>
    <property type="match status" value="1"/>
</dbReference>
<dbReference type="PANTHER" id="PTHR43804">
    <property type="entry name" value="LD18447P"/>
    <property type="match status" value="1"/>
</dbReference>
<evidence type="ECO:0000313" key="7">
    <source>
        <dbReference type="Proteomes" id="UP000449547"/>
    </source>
</evidence>
<dbReference type="PANTHER" id="PTHR43804:SF7">
    <property type="entry name" value="LD18447P"/>
    <property type="match status" value="1"/>
</dbReference>
<dbReference type="InterPro" id="IPR000352">
    <property type="entry name" value="Pep_chain_release_fac_I"/>
</dbReference>
<dbReference type="InterPro" id="IPR005139">
    <property type="entry name" value="PCRF"/>
</dbReference>
<dbReference type="GO" id="GO:0032543">
    <property type="term" value="P:mitochondrial translation"/>
    <property type="evidence" value="ECO:0007669"/>
    <property type="project" value="UniProtKB-ARBA"/>
</dbReference>
<dbReference type="InterPro" id="IPR050057">
    <property type="entry name" value="Prokaryotic/Mito_RF"/>
</dbReference>
<comment type="caution">
    <text evidence="6">The sequence shown here is derived from an EMBL/GenBank/DDBJ whole genome shotgun (WGS) entry which is preliminary data.</text>
</comment>
<dbReference type="FunFam" id="3.30.160.20:FF:000004">
    <property type="entry name" value="Peptide chain release factor 1"/>
    <property type="match status" value="1"/>
</dbReference>
<dbReference type="AlphaFoldDB" id="A0A642USQ4"/>
<evidence type="ECO:0000259" key="5">
    <source>
        <dbReference type="PROSITE" id="PS00745"/>
    </source>
</evidence>
<evidence type="ECO:0000313" key="6">
    <source>
        <dbReference type="EMBL" id="KAA8902200.1"/>
    </source>
</evidence>
<dbReference type="Proteomes" id="UP000449547">
    <property type="component" value="Unassembled WGS sequence"/>
</dbReference>
<evidence type="ECO:0000256" key="3">
    <source>
        <dbReference type="ARBA" id="ARBA00022917"/>
    </source>
</evidence>
<proteinExistence type="inferred from homology"/>
<dbReference type="VEuPathDB" id="FungiDB:DIURU_002994"/>
<evidence type="ECO:0000256" key="1">
    <source>
        <dbReference type="ARBA" id="ARBA00010835"/>
    </source>
</evidence>
<keyword evidence="3" id="KW-0648">Protein biosynthesis</keyword>